<feature type="compositionally biased region" description="Pro residues" evidence="1">
    <location>
        <begin position="297"/>
        <end position="306"/>
    </location>
</feature>
<feature type="compositionally biased region" description="Polar residues" evidence="1">
    <location>
        <begin position="476"/>
        <end position="497"/>
    </location>
</feature>
<proteinExistence type="predicted"/>
<feature type="region of interest" description="Disordered" evidence="1">
    <location>
        <begin position="153"/>
        <end position="497"/>
    </location>
</feature>
<feature type="compositionally biased region" description="Polar residues" evidence="1">
    <location>
        <begin position="153"/>
        <end position="178"/>
    </location>
</feature>
<feature type="compositionally biased region" description="Polar residues" evidence="1">
    <location>
        <begin position="185"/>
        <end position="196"/>
    </location>
</feature>
<evidence type="ECO:0000313" key="2">
    <source>
        <dbReference type="EMBL" id="KAJ3565683.1"/>
    </source>
</evidence>
<feature type="compositionally biased region" description="Low complexity" evidence="1">
    <location>
        <begin position="524"/>
        <end position="546"/>
    </location>
</feature>
<feature type="compositionally biased region" description="Polar residues" evidence="1">
    <location>
        <begin position="426"/>
        <end position="438"/>
    </location>
</feature>
<feature type="compositionally biased region" description="Basic residues" evidence="1">
    <location>
        <begin position="558"/>
        <end position="580"/>
    </location>
</feature>
<dbReference type="EMBL" id="JANIEX010000548">
    <property type="protein sequence ID" value="KAJ3565683.1"/>
    <property type="molecule type" value="Genomic_DNA"/>
</dbReference>
<accession>A0AAD5YUP9</accession>
<feature type="compositionally biased region" description="Low complexity" evidence="1">
    <location>
        <begin position="314"/>
        <end position="325"/>
    </location>
</feature>
<reference evidence="2" key="1">
    <citation type="submission" date="2022-07" db="EMBL/GenBank/DDBJ databases">
        <title>Genome Sequence of Leucocoprinus birnbaumii.</title>
        <authorList>
            <person name="Buettner E."/>
        </authorList>
    </citation>
    <scope>NUCLEOTIDE SEQUENCE</scope>
    <source>
        <strain evidence="2">VT141</strain>
    </source>
</reference>
<feature type="compositionally biased region" description="Pro residues" evidence="1">
    <location>
        <begin position="399"/>
        <end position="411"/>
    </location>
</feature>
<comment type="caution">
    <text evidence="2">The sequence shown here is derived from an EMBL/GenBank/DDBJ whole genome shotgun (WGS) entry which is preliminary data.</text>
</comment>
<protein>
    <submittedName>
        <fullName evidence="2">Uncharacterized protein</fullName>
    </submittedName>
</protein>
<name>A0AAD5YUP9_9AGAR</name>
<feature type="region of interest" description="Disordered" evidence="1">
    <location>
        <begin position="524"/>
        <end position="589"/>
    </location>
</feature>
<keyword evidence="3" id="KW-1185">Reference proteome</keyword>
<evidence type="ECO:0000256" key="1">
    <source>
        <dbReference type="SAM" id="MobiDB-lite"/>
    </source>
</evidence>
<feature type="compositionally biased region" description="Polar residues" evidence="1">
    <location>
        <begin position="339"/>
        <end position="358"/>
    </location>
</feature>
<feature type="compositionally biased region" description="Low complexity" evidence="1">
    <location>
        <begin position="244"/>
        <end position="256"/>
    </location>
</feature>
<feature type="compositionally biased region" description="Polar residues" evidence="1">
    <location>
        <begin position="205"/>
        <end position="241"/>
    </location>
</feature>
<feature type="region of interest" description="Disordered" evidence="1">
    <location>
        <begin position="100"/>
        <end position="140"/>
    </location>
</feature>
<dbReference type="AlphaFoldDB" id="A0AAD5YUP9"/>
<gene>
    <name evidence="2" type="ORF">NP233_g7477</name>
</gene>
<evidence type="ECO:0000313" key="3">
    <source>
        <dbReference type="Proteomes" id="UP001213000"/>
    </source>
</evidence>
<feature type="compositionally biased region" description="Polar residues" evidence="1">
    <location>
        <begin position="451"/>
        <end position="463"/>
    </location>
</feature>
<organism evidence="2 3">
    <name type="scientific">Leucocoprinus birnbaumii</name>
    <dbReference type="NCBI Taxonomy" id="56174"/>
    <lineage>
        <taxon>Eukaryota</taxon>
        <taxon>Fungi</taxon>
        <taxon>Dikarya</taxon>
        <taxon>Basidiomycota</taxon>
        <taxon>Agaricomycotina</taxon>
        <taxon>Agaricomycetes</taxon>
        <taxon>Agaricomycetidae</taxon>
        <taxon>Agaricales</taxon>
        <taxon>Agaricineae</taxon>
        <taxon>Agaricaceae</taxon>
        <taxon>Leucocoprinus</taxon>
    </lineage>
</organism>
<dbReference type="Proteomes" id="UP001213000">
    <property type="component" value="Unassembled WGS sequence"/>
</dbReference>
<feature type="compositionally biased region" description="Polar residues" evidence="1">
    <location>
        <begin position="107"/>
        <end position="123"/>
    </location>
</feature>
<sequence>MEKTCFLRSNHSYLPSLLASSSLSLFVQMARNPRAAQTEYFSNAEDFSIQEGEFNTTNYGDPNRTLSGDQGPQTSYFPAAKGFTISGGIFNSINHAGPDPECLQPAKGTNHNGTTYTGQNAGTYGSAGGVPGSPPHQAVDPRRYQSVPILGQQPQSLPNVLPSQPQYAQQLSQDPNSTPEDDPSSILNSGYASNGIPTGPFHISGSGNTTTYAPNHSVSDSRTYNSGSTNTNVWGTMNQGMTGPGSAPPTSGGFPAEYQQFLAWKQQGGHVAPPPSQPLNDMGRSPPHHQFTGGPAPHSPPLPPQEPYLHASPQQAFHQQQAAAAYPSPPEDPQYPHRTYTQPLLNAHPSTRTNTVPIPNSAPPQQVVHAPSPSFGHAPEHAAVPQQQWQQGVAAPVTNPLPTPVNTPPPSQLHVPQSSQDDRRSYTSSIHGSMNGSTHGPGYSNAPGQDVPSSNPYPSTYLQPPTLGHSPFHASSPMNGLSVPTMSAQASQASTMNSTAAYSYVENNPHMLFPPGGTPNVSVPSFAPSAASVPAPQATTQAVPPTNVENPPGSTEGKKKKKKGSWFTRLLRKLGLKKSKQKDSTTGTQ</sequence>